<gene>
    <name evidence="1" type="ORF">ELE36_15790</name>
</gene>
<dbReference type="OrthoDB" id="9787136at2"/>
<dbReference type="Gene3D" id="3.40.50.360">
    <property type="match status" value="1"/>
</dbReference>
<dbReference type="AlphaFoldDB" id="A0A411HQE4"/>
<keyword evidence="2" id="KW-1185">Reference proteome</keyword>
<dbReference type="EMBL" id="CP035704">
    <property type="protein sequence ID" value="QBB72729.1"/>
    <property type="molecule type" value="Genomic_DNA"/>
</dbReference>
<name>A0A411HQE4_9GAMM</name>
<evidence type="ECO:0000313" key="2">
    <source>
        <dbReference type="Proteomes" id="UP000291562"/>
    </source>
</evidence>
<dbReference type="KEGG" id="xbc:ELE36_15790"/>
<accession>A0A411HQE4</accession>
<evidence type="ECO:0000313" key="1">
    <source>
        <dbReference type="EMBL" id="QBB72729.1"/>
    </source>
</evidence>
<reference evidence="1 2" key="1">
    <citation type="submission" date="2019-01" db="EMBL/GenBank/DDBJ databases">
        <title>Pseudolysobacter antarctica gen. nov., sp. nov., isolated from Fildes Peninsula, Antarctica.</title>
        <authorList>
            <person name="Wei Z."/>
            <person name="Peng F."/>
        </authorList>
    </citation>
    <scope>NUCLEOTIDE SEQUENCE [LARGE SCALE GENOMIC DNA]</scope>
    <source>
        <strain evidence="1 2">AQ6-296</strain>
    </source>
</reference>
<protein>
    <submittedName>
        <fullName evidence="1">Uncharacterized protein</fullName>
    </submittedName>
</protein>
<dbReference type="SUPFAM" id="SSF52218">
    <property type="entry name" value="Flavoproteins"/>
    <property type="match status" value="1"/>
</dbReference>
<dbReference type="InterPro" id="IPR029039">
    <property type="entry name" value="Flavoprotein-like_sf"/>
</dbReference>
<proteinExistence type="predicted"/>
<dbReference type="Proteomes" id="UP000291562">
    <property type="component" value="Chromosome"/>
</dbReference>
<sequence length="81" mass="8792">MGDAIERALVDNSPGAIVVRRDLGRAPIEHIRDQTITGYYTPDGGMTDALRDATKLSNAIIDEVRVEDVLLITTPMSILLA</sequence>
<organism evidence="1 2">
    <name type="scientific">Pseudolysobacter antarcticus</name>
    <dbReference type="NCBI Taxonomy" id="2511995"/>
    <lineage>
        <taxon>Bacteria</taxon>
        <taxon>Pseudomonadati</taxon>
        <taxon>Pseudomonadota</taxon>
        <taxon>Gammaproteobacteria</taxon>
        <taxon>Lysobacterales</taxon>
        <taxon>Rhodanobacteraceae</taxon>
        <taxon>Pseudolysobacter</taxon>
    </lineage>
</organism>